<dbReference type="Gene3D" id="3.30.200.20">
    <property type="entry name" value="Phosphorylase Kinase, domain 1"/>
    <property type="match status" value="1"/>
</dbReference>
<dbReference type="EMBL" id="MN740179">
    <property type="protein sequence ID" value="QHT92158.1"/>
    <property type="molecule type" value="Genomic_DNA"/>
</dbReference>
<protein>
    <recommendedName>
        <fullName evidence="3">Protein kinase domain-containing protein</fullName>
    </recommendedName>
</protein>
<reference evidence="2" key="1">
    <citation type="journal article" date="2020" name="Nature">
        <title>Giant virus diversity and host interactions through global metagenomics.</title>
        <authorList>
            <person name="Schulz F."/>
            <person name="Roux S."/>
            <person name="Paez-Espino D."/>
            <person name="Jungbluth S."/>
            <person name="Walsh D.A."/>
            <person name="Denef V.J."/>
            <person name="McMahon K.D."/>
            <person name="Konstantinidis K.T."/>
            <person name="Eloe-Fadrosh E.A."/>
            <person name="Kyrpides N.C."/>
            <person name="Woyke T."/>
        </authorList>
    </citation>
    <scope>NUCLEOTIDE SEQUENCE</scope>
    <source>
        <strain evidence="2">GVMAG-M-3300023184-86</strain>
    </source>
</reference>
<dbReference type="InterPro" id="IPR011009">
    <property type="entry name" value="Kinase-like_dom_sf"/>
</dbReference>
<sequence length="717" mass="83267">MSGIFRKSQYTESQALVYFIQNSITSVLFIESQYAFVLLLNLNPNIESPYSKIFFDESNGISSIKSEDVTQLVLKFVPIVETFKPQGINTDPFTEKFFFFYEKGKMFMGSRRNDLFIKKVAVQEDQYNREVELQKLAFYTTYMLDFQMKAITPNILLSFFVNIFNYAKFIPLFTFLNEERKYIVNHDESDLKIYSKKKHEYLFIQFMKSIFEKKYKLGCVLMEYLPDSKNFIDIECVDNRRNKDLGKKCEYIDFLKYKADVLIAIDKCTFVGIKHNDLHLSNVMTYLNNDKRTRSATIIDFGLSNRIMENSEFDFNCSRNDRKRKFNDLIIVEDVYMRPTKATSTRYASDTLYLLNCIIKKNTKYEDILNLSQTGYTKEPVKGLEMWNDITMKNPNFLDPKQPNQPIFQSAFKYVPVQIMNDLDKQMVQFGIKVRDFLLKATGEENEIKHYIDEDNKISNLTSYQKNGGITLLNNYISKHGLDENCKRILERNEFECIEIFNILPSSSIIAEKERHKTMRILNICLEEECNCDNFVKEEGLHLGQEICNNCKHTIINHSPYEGNSEIEKINAEIEDDLINLKELVKLPSESRSSIGLSSDADVMTKPSNCRGNEGRCKCTKFESPEQGGAAQELCRKCGHSESDHLPYTDNPNVLQSDTETLTSSDKPRGGGSNKTRRKTNKKKKKTNNSTKNKKKKKTNNSTKNKSKKKTNKSKNK</sequence>
<accession>A0A6C0IG40</accession>
<dbReference type="SUPFAM" id="SSF56112">
    <property type="entry name" value="Protein kinase-like (PK-like)"/>
    <property type="match status" value="1"/>
</dbReference>
<evidence type="ECO:0008006" key="3">
    <source>
        <dbReference type="Google" id="ProtNLM"/>
    </source>
</evidence>
<organism evidence="2">
    <name type="scientific">viral metagenome</name>
    <dbReference type="NCBI Taxonomy" id="1070528"/>
    <lineage>
        <taxon>unclassified sequences</taxon>
        <taxon>metagenomes</taxon>
        <taxon>organismal metagenomes</taxon>
    </lineage>
</organism>
<proteinExistence type="predicted"/>
<name>A0A6C0IG40_9ZZZZ</name>
<dbReference type="AlphaFoldDB" id="A0A6C0IG40"/>
<feature type="region of interest" description="Disordered" evidence="1">
    <location>
        <begin position="646"/>
        <end position="717"/>
    </location>
</feature>
<dbReference type="Gene3D" id="1.10.510.10">
    <property type="entry name" value="Transferase(Phosphotransferase) domain 1"/>
    <property type="match status" value="1"/>
</dbReference>
<evidence type="ECO:0000256" key="1">
    <source>
        <dbReference type="SAM" id="MobiDB-lite"/>
    </source>
</evidence>
<feature type="compositionally biased region" description="Basic residues" evidence="1">
    <location>
        <begin position="675"/>
        <end position="717"/>
    </location>
</feature>
<feature type="compositionally biased region" description="Polar residues" evidence="1">
    <location>
        <begin position="650"/>
        <end position="665"/>
    </location>
</feature>
<evidence type="ECO:0000313" key="2">
    <source>
        <dbReference type="EMBL" id="QHT92158.1"/>
    </source>
</evidence>